<dbReference type="Proteomes" id="UP001301769">
    <property type="component" value="Unassembled WGS sequence"/>
</dbReference>
<keyword evidence="2" id="KW-1185">Reference proteome</keyword>
<evidence type="ECO:0000313" key="1">
    <source>
        <dbReference type="EMBL" id="KAK4207493.1"/>
    </source>
</evidence>
<comment type="caution">
    <text evidence="1">The sequence shown here is derived from an EMBL/GenBank/DDBJ whole genome shotgun (WGS) entry which is preliminary data.</text>
</comment>
<name>A0AAN6XVP9_9PEZI</name>
<reference evidence="1" key="2">
    <citation type="submission" date="2023-05" db="EMBL/GenBank/DDBJ databases">
        <authorList>
            <consortium name="Lawrence Berkeley National Laboratory"/>
            <person name="Steindorff A."/>
            <person name="Hensen N."/>
            <person name="Bonometti L."/>
            <person name="Westerberg I."/>
            <person name="Brannstrom I.O."/>
            <person name="Guillou S."/>
            <person name="Cros-Aarteil S."/>
            <person name="Calhoun S."/>
            <person name="Haridas S."/>
            <person name="Kuo A."/>
            <person name="Mondo S."/>
            <person name="Pangilinan J."/>
            <person name="Riley R."/>
            <person name="Labutti K."/>
            <person name="Andreopoulos B."/>
            <person name="Lipzen A."/>
            <person name="Chen C."/>
            <person name="Yanf M."/>
            <person name="Daum C."/>
            <person name="Ng V."/>
            <person name="Clum A."/>
            <person name="Ohm R."/>
            <person name="Martin F."/>
            <person name="Silar P."/>
            <person name="Natvig D."/>
            <person name="Lalanne C."/>
            <person name="Gautier V."/>
            <person name="Ament-Velasquez S.L."/>
            <person name="Kruys A."/>
            <person name="Hutchinson M.I."/>
            <person name="Powell A.J."/>
            <person name="Barry K."/>
            <person name="Miller A.N."/>
            <person name="Grigoriev I.V."/>
            <person name="Debuchy R."/>
            <person name="Gladieux P."/>
            <person name="Thoren M.H."/>
            <person name="Johannesson H."/>
        </authorList>
    </citation>
    <scope>NUCLEOTIDE SEQUENCE</scope>
    <source>
        <strain evidence="1">PSN293</strain>
    </source>
</reference>
<accession>A0AAN6XVP9</accession>
<protein>
    <submittedName>
        <fullName evidence="1">Uncharacterized protein</fullName>
    </submittedName>
</protein>
<feature type="non-terminal residue" evidence="1">
    <location>
        <position position="91"/>
    </location>
</feature>
<dbReference type="AlphaFoldDB" id="A0AAN6XVP9"/>
<dbReference type="EMBL" id="MU858291">
    <property type="protein sequence ID" value="KAK4207493.1"/>
    <property type="molecule type" value="Genomic_DNA"/>
</dbReference>
<evidence type="ECO:0000313" key="2">
    <source>
        <dbReference type="Proteomes" id="UP001301769"/>
    </source>
</evidence>
<proteinExistence type="predicted"/>
<gene>
    <name evidence="1" type="ORF">QBC37DRAFT_298605</name>
</gene>
<dbReference type="InterPro" id="IPR018608">
    <property type="entry name" value="Gti1/Pac2"/>
</dbReference>
<reference evidence="1" key="1">
    <citation type="journal article" date="2023" name="Mol. Phylogenet. Evol.">
        <title>Genome-scale phylogeny and comparative genomics of the fungal order Sordariales.</title>
        <authorList>
            <person name="Hensen N."/>
            <person name="Bonometti L."/>
            <person name="Westerberg I."/>
            <person name="Brannstrom I.O."/>
            <person name="Guillou S."/>
            <person name="Cros-Aarteil S."/>
            <person name="Calhoun S."/>
            <person name="Haridas S."/>
            <person name="Kuo A."/>
            <person name="Mondo S."/>
            <person name="Pangilinan J."/>
            <person name="Riley R."/>
            <person name="LaButti K."/>
            <person name="Andreopoulos B."/>
            <person name="Lipzen A."/>
            <person name="Chen C."/>
            <person name="Yan M."/>
            <person name="Daum C."/>
            <person name="Ng V."/>
            <person name="Clum A."/>
            <person name="Steindorff A."/>
            <person name="Ohm R.A."/>
            <person name="Martin F."/>
            <person name="Silar P."/>
            <person name="Natvig D.O."/>
            <person name="Lalanne C."/>
            <person name="Gautier V."/>
            <person name="Ament-Velasquez S.L."/>
            <person name="Kruys A."/>
            <person name="Hutchinson M.I."/>
            <person name="Powell A.J."/>
            <person name="Barry K."/>
            <person name="Miller A.N."/>
            <person name="Grigoriev I.V."/>
            <person name="Debuchy R."/>
            <person name="Gladieux P."/>
            <person name="Hiltunen Thoren M."/>
            <person name="Johannesson H."/>
        </authorList>
    </citation>
    <scope>NUCLEOTIDE SEQUENCE</scope>
    <source>
        <strain evidence="1">PSN293</strain>
    </source>
</reference>
<sequence>MAVPANPPSPTFNLSGVYLRNILDFTITLQACFDGKLNTYTRPDDKTGIATSGSVYILERRSSGTAGTLRWTDDKKWSQSRSVHNSLLYRE</sequence>
<dbReference type="Pfam" id="PF09729">
    <property type="entry name" value="Gti1_Pac2"/>
    <property type="match status" value="1"/>
</dbReference>
<organism evidence="1 2">
    <name type="scientific">Rhypophila decipiens</name>
    <dbReference type="NCBI Taxonomy" id="261697"/>
    <lineage>
        <taxon>Eukaryota</taxon>
        <taxon>Fungi</taxon>
        <taxon>Dikarya</taxon>
        <taxon>Ascomycota</taxon>
        <taxon>Pezizomycotina</taxon>
        <taxon>Sordariomycetes</taxon>
        <taxon>Sordariomycetidae</taxon>
        <taxon>Sordariales</taxon>
        <taxon>Naviculisporaceae</taxon>
        <taxon>Rhypophila</taxon>
    </lineage>
</organism>